<dbReference type="PANTHER" id="PTHR33507:SF3">
    <property type="entry name" value="INNER MEMBRANE PROTEIN YBBJ"/>
    <property type="match status" value="1"/>
</dbReference>
<dbReference type="PANTHER" id="PTHR33507">
    <property type="entry name" value="INNER MEMBRANE PROTEIN YBBJ"/>
    <property type="match status" value="1"/>
</dbReference>
<feature type="domain" description="NfeD-like C-terminal" evidence="7">
    <location>
        <begin position="395"/>
        <end position="449"/>
    </location>
</feature>
<evidence type="ECO:0000256" key="6">
    <source>
        <dbReference type="SAM" id="SignalP"/>
    </source>
</evidence>
<feature type="domain" description="NfeD1b N-terminal" evidence="9">
    <location>
        <begin position="34"/>
        <end position="217"/>
    </location>
</feature>
<dbReference type="InterPro" id="IPR056739">
    <property type="entry name" value="NfeD_membrane"/>
</dbReference>
<dbReference type="Gene3D" id="2.40.50.140">
    <property type="entry name" value="Nucleic acid-binding proteins"/>
    <property type="match status" value="1"/>
</dbReference>
<keyword evidence="3 5" id="KW-1133">Transmembrane helix</keyword>
<feature type="domain" description="NfeD integral membrane" evidence="8">
    <location>
        <begin position="236"/>
        <end position="363"/>
    </location>
</feature>
<dbReference type="Gene3D" id="3.90.226.10">
    <property type="entry name" value="2-enoyl-CoA Hydratase, Chain A, domain 1"/>
    <property type="match status" value="1"/>
</dbReference>
<dbReference type="CDD" id="cd07021">
    <property type="entry name" value="Clp_protease_NfeD_like"/>
    <property type="match status" value="1"/>
</dbReference>
<evidence type="ECO:0000259" key="8">
    <source>
        <dbReference type="Pfam" id="PF24961"/>
    </source>
</evidence>
<evidence type="ECO:0000256" key="4">
    <source>
        <dbReference type="ARBA" id="ARBA00023136"/>
    </source>
</evidence>
<organism evidence="10 11">
    <name type="scientific">Pontibacter rugosus</name>
    <dbReference type="NCBI Taxonomy" id="1745966"/>
    <lineage>
        <taxon>Bacteria</taxon>
        <taxon>Pseudomonadati</taxon>
        <taxon>Bacteroidota</taxon>
        <taxon>Cytophagia</taxon>
        <taxon>Cytophagales</taxon>
        <taxon>Hymenobacteraceae</taxon>
        <taxon>Pontibacter</taxon>
    </lineage>
</organism>
<dbReference type="EMBL" id="JBHTLD010000103">
    <property type="protein sequence ID" value="MFD1186936.1"/>
    <property type="molecule type" value="Genomic_DNA"/>
</dbReference>
<accession>A0ABW3SQB7</accession>
<feature type="transmembrane region" description="Helical" evidence="5">
    <location>
        <begin position="257"/>
        <end position="277"/>
    </location>
</feature>
<evidence type="ECO:0000313" key="10">
    <source>
        <dbReference type="EMBL" id="MFD1186936.1"/>
    </source>
</evidence>
<keyword evidence="6" id="KW-0732">Signal</keyword>
<reference evidence="11" key="1">
    <citation type="journal article" date="2019" name="Int. J. Syst. Evol. Microbiol.">
        <title>The Global Catalogue of Microorganisms (GCM) 10K type strain sequencing project: providing services to taxonomists for standard genome sequencing and annotation.</title>
        <authorList>
            <consortium name="The Broad Institute Genomics Platform"/>
            <consortium name="The Broad Institute Genome Sequencing Center for Infectious Disease"/>
            <person name="Wu L."/>
            <person name="Ma J."/>
        </authorList>
    </citation>
    <scope>NUCLEOTIDE SEQUENCE [LARGE SCALE GENOMIC DNA]</scope>
    <source>
        <strain evidence="11">JCM 31319</strain>
    </source>
</reference>
<dbReference type="SUPFAM" id="SSF52096">
    <property type="entry name" value="ClpP/crotonase"/>
    <property type="match status" value="1"/>
</dbReference>
<feature type="transmembrane region" description="Helical" evidence="5">
    <location>
        <begin position="346"/>
        <end position="367"/>
    </location>
</feature>
<feature type="chain" id="PRO_5045064262" evidence="6">
    <location>
        <begin position="29"/>
        <end position="461"/>
    </location>
</feature>
<name>A0ABW3SQB7_9BACT</name>
<feature type="transmembrane region" description="Helical" evidence="5">
    <location>
        <begin position="308"/>
        <end position="326"/>
    </location>
</feature>
<dbReference type="SUPFAM" id="SSF141322">
    <property type="entry name" value="NfeD domain-like"/>
    <property type="match status" value="1"/>
</dbReference>
<evidence type="ECO:0000259" key="9">
    <source>
        <dbReference type="Pfam" id="PF25145"/>
    </source>
</evidence>
<dbReference type="InterPro" id="IPR012340">
    <property type="entry name" value="NA-bd_OB-fold"/>
</dbReference>
<dbReference type="InterPro" id="IPR052165">
    <property type="entry name" value="Membrane_assoc_protease"/>
</dbReference>
<evidence type="ECO:0000313" key="11">
    <source>
        <dbReference type="Proteomes" id="UP001597094"/>
    </source>
</evidence>
<dbReference type="Pfam" id="PF25145">
    <property type="entry name" value="NfeD1b_N"/>
    <property type="match status" value="1"/>
</dbReference>
<evidence type="ECO:0000259" key="7">
    <source>
        <dbReference type="Pfam" id="PF01957"/>
    </source>
</evidence>
<proteinExistence type="predicted"/>
<comment type="caution">
    <text evidence="10">The sequence shown here is derived from an EMBL/GenBank/DDBJ whole genome shotgun (WGS) entry which is preliminary data.</text>
</comment>
<dbReference type="InterPro" id="IPR002810">
    <property type="entry name" value="NfeD-like_C"/>
</dbReference>
<comment type="subcellular location">
    <subcellularLocation>
        <location evidence="1">Membrane</location>
        <topology evidence="1">Multi-pass membrane protein</topology>
    </subcellularLocation>
</comment>
<feature type="transmembrane region" description="Helical" evidence="5">
    <location>
        <begin position="227"/>
        <end position="250"/>
    </location>
</feature>
<dbReference type="Pfam" id="PF24961">
    <property type="entry name" value="NfeD_membrane"/>
    <property type="match status" value="1"/>
</dbReference>
<feature type="transmembrane region" description="Helical" evidence="5">
    <location>
        <begin position="283"/>
        <end position="301"/>
    </location>
</feature>
<dbReference type="InterPro" id="IPR056738">
    <property type="entry name" value="NfeD1b_N"/>
</dbReference>
<dbReference type="Pfam" id="PF01957">
    <property type="entry name" value="NfeD"/>
    <property type="match status" value="1"/>
</dbReference>
<keyword evidence="4 5" id="KW-0472">Membrane</keyword>
<evidence type="ECO:0000256" key="5">
    <source>
        <dbReference type="SAM" id="Phobius"/>
    </source>
</evidence>
<evidence type="ECO:0000256" key="2">
    <source>
        <dbReference type="ARBA" id="ARBA00022692"/>
    </source>
</evidence>
<keyword evidence="11" id="KW-1185">Reference proteome</keyword>
<sequence>MKINPKLQHLFVFNLLLCLLLAPYVSKAQQTKPKVFIMEVNSEIDPRTNRYTELALEEATKVGADHVLLVLDTFGGALNDADEIRKRLLEYPKPVYVFIDKNAASAGALISLACDSIYMAPGANIGAATVVGADGQAAPGKYQSYMRSIMRSTAEANGRNPHLAEAMVEASVDSTLSAGQVLTLTTSEAIKYGFCDGVATNVDGVLAELNLQDAEIIRYELSTANKIVSIFLNPFISGILLLVIIGGLYFELQTPGIGFPLLAALVAGVLYLTPYYLTGLAENWEILMFVGGIILIVLELFVIPGFGIAGISGIILTVVSLVLVMVNNQLFDFTFVPSDNLMKSLIAVVIGMVGAGVMIALTWNRVLNSQSMQRMVLKNTFDSEEGYRSANTAAHLVGKTGVAHTRMAPSGRVMIGNTLYDAQARDGFIERGDAVQVVDHSTFALRVKRIEVQATSGEGLA</sequence>
<dbReference type="InterPro" id="IPR029045">
    <property type="entry name" value="ClpP/crotonase-like_dom_sf"/>
</dbReference>
<feature type="signal peptide" evidence="6">
    <location>
        <begin position="1"/>
        <end position="28"/>
    </location>
</feature>
<keyword evidence="2 5" id="KW-0812">Transmembrane</keyword>
<gene>
    <name evidence="10" type="ORF">ACFQ2O_12035</name>
</gene>
<dbReference type="Proteomes" id="UP001597094">
    <property type="component" value="Unassembled WGS sequence"/>
</dbReference>
<evidence type="ECO:0000256" key="3">
    <source>
        <dbReference type="ARBA" id="ARBA00022989"/>
    </source>
</evidence>
<dbReference type="RefSeq" id="WP_377527862.1">
    <property type="nucleotide sequence ID" value="NZ_JBHTLD010000103.1"/>
</dbReference>
<protein>
    <submittedName>
        <fullName evidence="10">Nodulation protein NfeD</fullName>
    </submittedName>
</protein>
<evidence type="ECO:0000256" key="1">
    <source>
        <dbReference type="ARBA" id="ARBA00004141"/>
    </source>
</evidence>